<proteinExistence type="predicted"/>
<gene>
    <name evidence="3" type="ORF">KD146_04670</name>
</gene>
<dbReference type="Proteomes" id="UP000678281">
    <property type="component" value="Unassembled WGS sequence"/>
</dbReference>
<dbReference type="InterPro" id="IPR012042">
    <property type="entry name" value="NeuTTM/CthTTM-like"/>
</dbReference>
<dbReference type="InterPro" id="IPR033469">
    <property type="entry name" value="CYTH-like_dom_sf"/>
</dbReference>
<dbReference type="AlphaFoldDB" id="A0A942I5H8"/>
<dbReference type="Gene3D" id="2.40.320.10">
    <property type="entry name" value="Hypothetical Protein Pfu-838710-001"/>
    <property type="match status" value="1"/>
</dbReference>
<dbReference type="PROSITE" id="PS51707">
    <property type="entry name" value="CYTH"/>
    <property type="match status" value="1"/>
</dbReference>
<reference evidence="3" key="1">
    <citation type="submission" date="2021-04" db="EMBL/GenBank/DDBJ databases">
        <title>Devosia litorisediminis sp. nov., isolated from a sand dune.</title>
        <authorList>
            <person name="Park S."/>
            <person name="Yoon J.-H."/>
        </authorList>
    </citation>
    <scope>NUCLEOTIDE SEQUENCE</scope>
    <source>
        <strain evidence="3">BSSL-BM10</strain>
    </source>
</reference>
<evidence type="ECO:0000313" key="4">
    <source>
        <dbReference type="Proteomes" id="UP000678281"/>
    </source>
</evidence>
<dbReference type="PANTHER" id="PTHR40114">
    <property type="entry name" value="SLR0698 PROTEIN"/>
    <property type="match status" value="1"/>
</dbReference>
<keyword evidence="4" id="KW-1185">Reference proteome</keyword>
<dbReference type="SMART" id="SM01118">
    <property type="entry name" value="CYTH"/>
    <property type="match status" value="1"/>
</dbReference>
<evidence type="ECO:0000313" key="3">
    <source>
        <dbReference type="EMBL" id="MBS3847987.1"/>
    </source>
</evidence>
<evidence type="ECO:0000259" key="2">
    <source>
        <dbReference type="PROSITE" id="PS51707"/>
    </source>
</evidence>
<dbReference type="Pfam" id="PF01928">
    <property type="entry name" value="CYTH"/>
    <property type="match status" value="1"/>
</dbReference>
<sequence length="167" mass="18390">MGIEIERKFLVRSDGWRDGVTSSAALQQGYLSSNAKATVRVRTKDDAHGILTLKGVAEGLSRSEFEYVIPIEEARELLEMARPHVIQKRRFLVPYAGFVWEVDVFEGAHSGLVMAEVELEAPDQPVPLPDWVGAEVSHDDRYANASLSRTPGVPACEEDVLAPSDLS</sequence>
<dbReference type="PANTHER" id="PTHR40114:SF1">
    <property type="entry name" value="SLR0698 PROTEIN"/>
    <property type="match status" value="1"/>
</dbReference>
<organism evidence="3 4">
    <name type="scientific">Devosia litorisediminis</name>
    <dbReference type="NCBI Taxonomy" id="2829817"/>
    <lineage>
        <taxon>Bacteria</taxon>
        <taxon>Pseudomonadati</taxon>
        <taxon>Pseudomonadota</taxon>
        <taxon>Alphaproteobacteria</taxon>
        <taxon>Hyphomicrobiales</taxon>
        <taxon>Devosiaceae</taxon>
        <taxon>Devosia</taxon>
    </lineage>
</organism>
<name>A0A942I5H8_9HYPH</name>
<feature type="domain" description="CYTH" evidence="2">
    <location>
        <begin position="2"/>
        <end position="149"/>
    </location>
</feature>
<evidence type="ECO:0000256" key="1">
    <source>
        <dbReference type="PIRSR" id="PIRSR016487-1"/>
    </source>
</evidence>
<dbReference type="InterPro" id="IPR023577">
    <property type="entry name" value="CYTH_domain"/>
</dbReference>
<dbReference type="CDD" id="cd07891">
    <property type="entry name" value="CYTH-like_CthTTM-like_1"/>
    <property type="match status" value="1"/>
</dbReference>
<accession>A0A942I5H8</accession>
<feature type="active site" description="Proton acceptor" evidence="1">
    <location>
        <position position="30"/>
    </location>
</feature>
<dbReference type="SUPFAM" id="SSF55154">
    <property type="entry name" value="CYTH-like phosphatases"/>
    <property type="match status" value="1"/>
</dbReference>
<comment type="caution">
    <text evidence="3">The sequence shown here is derived from an EMBL/GenBank/DDBJ whole genome shotgun (WGS) entry which is preliminary data.</text>
</comment>
<dbReference type="RefSeq" id="WP_212657570.1">
    <property type="nucleotide sequence ID" value="NZ_JAGXTP010000001.1"/>
</dbReference>
<protein>
    <submittedName>
        <fullName evidence="3">CYTH domain-containing protein</fullName>
    </submittedName>
</protein>
<dbReference type="EMBL" id="JAGXTP010000001">
    <property type="protein sequence ID" value="MBS3847987.1"/>
    <property type="molecule type" value="Genomic_DNA"/>
</dbReference>
<dbReference type="PIRSF" id="PIRSF016487">
    <property type="entry name" value="CYTH_UCP016487"/>
    <property type="match status" value="1"/>
</dbReference>